<keyword evidence="5" id="KW-1185">Reference proteome</keyword>
<dbReference type="EMBL" id="FQVW01000048">
    <property type="protein sequence ID" value="SHG65745.1"/>
    <property type="molecule type" value="Genomic_DNA"/>
</dbReference>
<dbReference type="RefSeq" id="WP_072891658.1">
    <property type="nucleotide sequence ID" value="NZ_FQVW01000048.1"/>
</dbReference>
<dbReference type="PROSITE" id="PS51186">
    <property type="entry name" value="GNAT"/>
    <property type="match status" value="1"/>
</dbReference>
<gene>
    <name evidence="4" type="ORF">SAMN05216225_104819</name>
</gene>
<dbReference type="GO" id="GO:0016747">
    <property type="term" value="F:acyltransferase activity, transferring groups other than amino-acyl groups"/>
    <property type="evidence" value="ECO:0007669"/>
    <property type="project" value="InterPro"/>
</dbReference>
<proteinExistence type="predicted"/>
<dbReference type="CDD" id="cd04301">
    <property type="entry name" value="NAT_SF"/>
    <property type="match status" value="1"/>
</dbReference>
<dbReference type="InterPro" id="IPR016181">
    <property type="entry name" value="Acyl_CoA_acyltransferase"/>
</dbReference>
<dbReference type="PANTHER" id="PTHR43420:SF47">
    <property type="entry name" value="N-ACETYLTRANSFERASE DOMAIN-CONTAINING PROTEIN"/>
    <property type="match status" value="1"/>
</dbReference>
<accession>A0A1M5LL58</accession>
<keyword evidence="1 4" id="KW-0808">Transferase</keyword>
<reference evidence="4 5" key="1">
    <citation type="submission" date="2016-11" db="EMBL/GenBank/DDBJ databases">
        <authorList>
            <person name="Jaros S."/>
            <person name="Januszkiewicz K."/>
            <person name="Wedrychowicz H."/>
        </authorList>
    </citation>
    <scope>NUCLEOTIDE SEQUENCE [LARGE SCALE GENOMIC DNA]</scope>
    <source>
        <strain evidence="4 5">IBRC-M 10683</strain>
    </source>
</reference>
<evidence type="ECO:0000313" key="5">
    <source>
        <dbReference type="Proteomes" id="UP000183988"/>
    </source>
</evidence>
<evidence type="ECO:0000256" key="2">
    <source>
        <dbReference type="ARBA" id="ARBA00023315"/>
    </source>
</evidence>
<dbReference type="STRING" id="930117.SAMN05216225_104819"/>
<name>A0A1M5LL58_9BACI</name>
<dbReference type="AlphaFoldDB" id="A0A1M5LL58"/>
<organism evidence="4 5">
    <name type="scientific">Ornithinibacillus halophilus</name>
    <dbReference type="NCBI Taxonomy" id="930117"/>
    <lineage>
        <taxon>Bacteria</taxon>
        <taxon>Bacillati</taxon>
        <taxon>Bacillota</taxon>
        <taxon>Bacilli</taxon>
        <taxon>Bacillales</taxon>
        <taxon>Bacillaceae</taxon>
        <taxon>Ornithinibacillus</taxon>
    </lineage>
</organism>
<sequence>MEIRILKPEDAKEYLTIRLEALQNNPEAFSSSYEEEKKYSIEKYEERFSGDTSYTIGAFENNLLVGVISIVREQRVKIYHRTNIYATYVKPENRRHGVASKLLESAINKIKEWDGVEQVYLSVVTTNDAAKRLYQNTGFKTYGVDKHALKVNGQYYDEELMVLSVR</sequence>
<keyword evidence="2" id="KW-0012">Acyltransferase</keyword>
<dbReference type="Pfam" id="PF00583">
    <property type="entry name" value="Acetyltransf_1"/>
    <property type="match status" value="1"/>
</dbReference>
<protein>
    <submittedName>
        <fullName evidence="4">Protein N-acetyltransferase, RimJ/RimL family</fullName>
    </submittedName>
</protein>
<dbReference type="InterPro" id="IPR000182">
    <property type="entry name" value="GNAT_dom"/>
</dbReference>
<evidence type="ECO:0000256" key="1">
    <source>
        <dbReference type="ARBA" id="ARBA00022679"/>
    </source>
</evidence>
<dbReference type="PANTHER" id="PTHR43420">
    <property type="entry name" value="ACETYLTRANSFERASE"/>
    <property type="match status" value="1"/>
</dbReference>
<dbReference type="Proteomes" id="UP000183988">
    <property type="component" value="Unassembled WGS sequence"/>
</dbReference>
<feature type="domain" description="N-acetyltransferase" evidence="3">
    <location>
        <begin position="1"/>
        <end position="166"/>
    </location>
</feature>
<evidence type="ECO:0000313" key="4">
    <source>
        <dbReference type="EMBL" id="SHG65745.1"/>
    </source>
</evidence>
<dbReference type="InterPro" id="IPR050680">
    <property type="entry name" value="YpeA/RimI_acetyltransf"/>
</dbReference>
<evidence type="ECO:0000259" key="3">
    <source>
        <dbReference type="PROSITE" id="PS51186"/>
    </source>
</evidence>
<dbReference type="OrthoDB" id="9799092at2"/>
<dbReference type="SUPFAM" id="SSF55729">
    <property type="entry name" value="Acyl-CoA N-acyltransferases (Nat)"/>
    <property type="match status" value="1"/>
</dbReference>
<dbReference type="Gene3D" id="3.40.630.30">
    <property type="match status" value="1"/>
</dbReference>